<dbReference type="EnsemblMetazoa" id="ASIC020473-RA">
    <property type="protein sequence ID" value="ASIC020473-PA"/>
    <property type="gene ID" value="ASIC020473"/>
</dbReference>
<dbReference type="AlphaFoldDB" id="A0A084WPK3"/>
<feature type="compositionally biased region" description="Basic and acidic residues" evidence="1">
    <location>
        <begin position="14"/>
        <end position="25"/>
    </location>
</feature>
<dbReference type="EMBL" id="ATLV01025092">
    <property type="status" value="NOT_ANNOTATED_CDS"/>
    <property type="molecule type" value="Genomic_DNA"/>
</dbReference>
<proteinExistence type="predicted"/>
<dbReference type="Proteomes" id="UP000030765">
    <property type="component" value="Unassembled WGS sequence"/>
</dbReference>
<feature type="region of interest" description="Disordered" evidence="1">
    <location>
        <begin position="1"/>
        <end position="26"/>
    </location>
</feature>
<gene>
    <name evidence="2" type="ORF">ZHAS_00020473</name>
</gene>
<reference evidence="3" key="2">
    <citation type="submission" date="2020-05" db="UniProtKB">
        <authorList>
            <consortium name="EnsemblMetazoa"/>
        </authorList>
    </citation>
    <scope>IDENTIFICATION</scope>
</reference>
<reference evidence="2 4" key="1">
    <citation type="journal article" date="2014" name="BMC Genomics">
        <title>Genome sequence of Anopheles sinensis provides insight into genetics basis of mosquito competence for malaria parasites.</title>
        <authorList>
            <person name="Zhou D."/>
            <person name="Zhang D."/>
            <person name="Ding G."/>
            <person name="Shi L."/>
            <person name="Hou Q."/>
            <person name="Ye Y."/>
            <person name="Xu Y."/>
            <person name="Zhou H."/>
            <person name="Xiong C."/>
            <person name="Li S."/>
            <person name="Yu J."/>
            <person name="Hong S."/>
            <person name="Yu X."/>
            <person name="Zou P."/>
            <person name="Chen C."/>
            <person name="Chang X."/>
            <person name="Wang W."/>
            <person name="Lv Y."/>
            <person name="Sun Y."/>
            <person name="Ma L."/>
            <person name="Shen B."/>
            <person name="Zhu C."/>
        </authorList>
    </citation>
    <scope>NUCLEOTIDE SEQUENCE [LARGE SCALE GENOMIC DNA]</scope>
</reference>
<dbReference type="VEuPathDB" id="VectorBase:ASIC020473"/>
<organism evidence="2">
    <name type="scientific">Anopheles sinensis</name>
    <name type="common">Mosquito</name>
    <dbReference type="NCBI Taxonomy" id="74873"/>
    <lineage>
        <taxon>Eukaryota</taxon>
        <taxon>Metazoa</taxon>
        <taxon>Ecdysozoa</taxon>
        <taxon>Arthropoda</taxon>
        <taxon>Hexapoda</taxon>
        <taxon>Insecta</taxon>
        <taxon>Pterygota</taxon>
        <taxon>Neoptera</taxon>
        <taxon>Endopterygota</taxon>
        <taxon>Diptera</taxon>
        <taxon>Nematocera</taxon>
        <taxon>Culicoidea</taxon>
        <taxon>Culicidae</taxon>
        <taxon>Anophelinae</taxon>
        <taxon>Anopheles</taxon>
    </lineage>
</organism>
<evidence type="ECO:0000313" key="4">
    <source>
        <dbReference type="Proteomes" id="UP000030765"/>
    </source>
</evidence>
<accession>A0A084WPK3</accession>
<feature type="compositionally biased region" description="Polar residues" evidence="1">
    <location>
        <begin position="1"/>
        <end position="13"/>
    </location>
</feature>
<name>A0A084WPK3_ANOSI</name>
<evidence type="ECO:0000313" key="2">
    <source>
        <dbReference type="EMBL" id="KFB52147.1"/>
    </source>
</evidence>
<evidence type="ECO:0000256" key="1">
    <source>
        <dbReference type="SAM" id="MobiDB-lite"/>
    </source>
</evidence>
<sequence>MVSCTLPSVSGKSGDQRSDTDDGRSHSRRLWLRRAEQNVIISTSPASSFLPALFRASCAPFAQLSAWRCGELGPIRVSSSSPVAIPPKHSIKQRPPLCRPVHSFRAGRPPSEWAEAEASAERQPKWAIKLQRPASCSRGRICREHAVRAEIRSFYSAQLPSTRFGFVSQDTFYYPCIYIFSH</sequence>
<evidence type="ECO:0000313" key="3">
    <source>
        <dbReference type="EnsemblMetazoa" id="ASIC020473-PA"/>
    </source>
</evidence>
<dbReference type="EMBL" id="KE525369">
    <property type="protein sequence ID" value="KFB52147.1"/>
    <property type="molecule type" value="Genomic_DNA"/>
</dbReference>
<protein>
    <submittedName>
        <fullName evidence="2 3">DKFZp434J1815</fullName>
    </submittedName>
</protein>
<keyword evidence="4" id="KW-1185">Reference proteome</keyword>